<dbReference type="OrthoDB" id="3483205at2"/>
<dbReference type="Proteomes" id="UP000244162">
    <property type="component" value="Unassembled WGS sequence"/>
</dbReference>
<dbReference type="AlphaFoldDB" id="A0A2T5G1B4"/>
<accession>A0A2T5G1B4</accession>
<organism evidence="2 3">
    <name type="scientific">Sphingomonas oleivorans</name>
    <dbReference type="NCBI Taxonomy" id="1735121"/>
    <lineage>
        <taxon>Bacteria</taxon>
        <taxon>Pseudomonadati</taxon>
        <taxon>Pseudomonadota</taxon>
        <taxon>Alphaproteobacteria</taxon>
        <taxon>Sphingomonadales</taxon>
        <taxon>Sphingomonadaceae</taxon>
        <taxon>Sphingomonas</taxon>
    </lineage>
</organism>
<name>A0A2T5G1B4_9SPHN</name>
<evidence type="ECO:0000259" key="1">
    <source>
        <dbReference type="Pfam" id="PF14216"/>
    </source>
</evidence>
<proteinExistence type="predicted"/>
<gene>
    <name evidence="2" type="ORF">CLG96_01915</name>
</gene>
<keyword evidence="3" id="KW-1185">Reference proteome</keyword>
<reference evidence="2 3" key="1">
    <citation type="submission" date="2017-09" db="EMBL/GenBank/DDBJ databases">
        <title>Sphingomonas panjinensis sp.nov., isolated from oil-contaminated soil.</title>
        <authorList>
            <person name="Wang L."/>
            <person name="Chen L."/>
        </authorList>
    </citation>
    <scope>NUCLEOTIDE SEQUENCE [LARGE SCALE GENOMIC DNA]</scope>
    <source>
        <strain evidence="2 3">FW-11</strain>
    </source>
</reference>
<evidence type="ECO:0000313" key="3">
    <source>
        <dbReference type="Proteomes" id="UP000244162"/>
    </source>
</evidence>
<dbReference type="RefSeq" id="WP_107966159.1">
    <property type="nucleotide sequence ID" value="NZ_NWBU01000004.1"/>
</dbReference>
<evidence type="ECO:0000313" key="2">
    <source>
        <dbReference type="EMBL" id="PTQ12922.1"/>
    </source>
</evidence>
<protein>
    <recommendedName>
        <fullName evidence="1">DUF4326 domain-containing protein</fullName>
    </recommendedName>
</protein>
<dbReference type="InterPro" id="IPR025475">
    <property type="entry name" value="DUF4326"/>
</dbReference>
<dbReference type="Pfam" id="PF14216">
    <property type="entry name" value="DUF4326"/>
    <property type="match status" value="1"/>
</dbReference>
<sequence>MDKPKRIQLSRAKGWRMPPNTVKVDRTTKWGNPFVPGKPAPFGPTKGAIVADKRHAFVLFRSLAPLDAKLVAAARAELAGRNLACWCGKPDPYEDACHAAVLLELANAEEVAVLKEAIGG</sequence>
<comment type="caution">
    <text evidence="2">The sequence shown here is derived from an EMBL/GenBank/DDBJ whole genome shotgun (WGS) entry which is preliminary data.</text>
</comment>
<feature type="domain" description="DUF4326" evidence="1">
    <location>
        <begin position="11"/>
        <end position="104"/>
    </location>
</feature>
<dbReference type="EMBL" id="NWBU01000004">
    <property type="protein sequence ID" value="PTQ12922.1"/>
    <property type="molecule type" value="Genomic_DNA"/>
</dbReference>